<gene>
    <name evidence="2" type="ORF">SPARVUS_LOCUS15831820</name>
</gene>
<feature type="compositionally biased region" description="Polar residues" evidence="1">
    <location>
        <begin position="71"/>
        <end position="83"/>
    </location>
</feature>
<dbReference type="EMBL" id="CATNWA010020676">
    <property type="protein sequence ID" value="CAI9619387.1"/>
    <property type="molecule type" value="Genomic_DNA"/>
</dbReference>
<evidence type="ECO:0000313" key="2">
    <source>
        <dbReference type="EMBL" id="CAI9619387.1"/>
    </source>
</evidence>
<evidence type="ECO:0000256" key="1">
    <source>
        <dbReference type="SAM" id="MobiDB-lite"/>
    </source>
</evidence>
<protein>
    <submittedName>
        <fullName evidence="2">Uncharacterized protein</fullName>
    </submittedName>
</protein>
<reference evidence="2" key="1">
    <citation type="submission" date="2023-05" db="EMBL/GenBank/DDBJ databases">
        <authorList>
            <person name="Stuckert A."/>
        </authorList>
    </citation>
    <scope>NUCLEOTIDE SEQUENCE</scope>
</reference>
<keyword evidence="3" id="KW-1185">Reference proteome</keyword>
<organism evidence="2 3">
    <name type="scientific">Staurois parvus</name>
    <dbReference type="NCBI Taxonomy" id="386267"/>
    <lineage>
        <taxon>Eukaryota</taxon>
        <taxon>Metazoa</taxon>
        <taxon>Chordata</taxon>
        <taxon>Craniata</taxon>
        <taxon>Vertebrata</taxon>
        <taxon>Euteleostomi</taxon>
        <taxon>Amphibia</taxon>
        <taxon>Batrachia</taxon>
        <taxon>Anura</taxon>
        <taxon>Neobatrachia</taxon>
        <taxon>Ranoidea</taxon>
        <taxon>Ranidae</taxon>
        <taxon>Staurois</taxon>
    </lineage>
</organism>
<dbReference type="Proteomes" id="UP001162483">
    <property type="component" value="Unassembled WGS sequence"/>
</dbReference>
<comment type="caution">
    <text evidence="2">The sequence shown here is derived from an EMBL/GenBank/DDBJ whole genome shotgun (WGS) entry which is preliminary data.</text>
</comment>
<name>A0ABN9HFM2_9NEOB</name>
<feature type="region of interest" description="Disordered" evidence="1">
    <location>
        <begin position="59"/>
        <end position="83"/>
    </location>
</feature>
<accession>A0ABN9HFM2</accession>
<proteinExistence type="predicted"/>
<evidence type="ECO:0000313" key="3">
    <source>
        <dbReference type="Proteomes" id="UP001162483"/>
    </source>
</evidence>
<sequence>MRTDTENYTQHTEEGEVVLCRVHTYRMRTDTEKLYPAYRRREVVLCRVHAYRMRTDTENYTQHTGEKRSGIMQSPYIQNENRY</sequence>